<dbReference type="GO" id="GO:0016705">
    <property type="term" value="F:oxidoreductase activity, acting on paired donors, with incorporation or reduction of molecular oxygen"/>
    <property type="evidence" value="ECO:0007669"/>
    <property type="project" value="InterPro"/>
</dbReference>
<keyword evidence="2 7" id="KW-0349">Heme</keyword>
<sequence length="474" mass="53639">MNDVFGPISKDFDDSDSLFCIDLWPFLNTTVLISSPFYAQQAELIVDRPDALLWSMHPVTGGPSLFAANGTQWKDTRNLLLPGFKSNYIKDQIIYATNEVEKLIEILAITAEKKELFQLDPVILKCMMNISGLSTFNKKLLSQTRFDAFTTALRRNMDWHYLGDALSSVARRTPIIGVINKYNSSIINDYLGDILDERYKEWRTGKVTSLPDSQKSTLDLILTDYIAKQKDKTPEVLDAAFKKWAIPQLRVMFFVGHDSGTATLSYTFYLLSKNPSALAKMRAEHVDVFGDNPSRAAEEMRIQPHLFNKIPYTTAVLKEVLRLFPPASGFRAGNAGDYLVDKNTGVRYPVAGTNIWILHSVLHKNPRYWKDASKFIPERFLVGNDDPLYPVKGAWRPFEHGPRDCIGQALVMTTMKVSLAMLARSFDVMPAYEEWDRLHGISPQKLYDGERAYLSGQSGAHPADGMPCRVSFRK</sequence>
<name>A0A2V1E6R3_9PLEO</name>
<dbReference type="Pfam" id="PF00067">
    <property type="entry name" value="p450"/>
    <property type="match status" value="1"/>
</dbReference>
<keyword evidence="5 7" id="KW-0408">Iron</keyword>
<evidence type="ECO:0000256" key="7">
    <source>
        <dbReference type="PIRSR" id="PIRSR602401-1"/>
    </source>
</evidence>
<evidence type="ECO:0000256" key="6">
    <source>
        <dbReference type="ARBA" id="ARBA00023033"/>
    </source>
</evidence>
<dbReference type="Proteomes" id="UP000244855">
    <property type="component" value="Unassembled WGS sequence"/>
</dbReference>
<dbReference type="EMBL" id="KZ805312">
    <property type="protein sequence ID" value="PVI05779.1"/>
    <property type="molecule type" value="Genomic_DNA"/>
</dbReference>
<reference evidence="8 9" key="1">
    <citation type="journal article" date="2018" name="Sci. Rep.">
        <title>Comparative genomics provides insights into the lifestyle and reveals functional heterogeneity of dark septate endophytic fungi.</title>
        <authorList>
            <person name="Knapp D.G."/>
            <person name="Nemeth J.B."/>
            <person name="Barry K."/>
            <person name="Hainaut M."/>
            <person name="Henrissat B."/>
            <person name="Johnson J."/>
            <person name="Kuo A."/>
            <person name="Lim J.H.P."/>
            <person name="Lipzen A."/>
            <person name="Nolan M."/>
            <person name="Ohm R.A."/>
            <person name="Tamas L."/>
            <person name="Grigoriev I.V."/>
            <person name="Spatafora J.W."/>
            <person name="Nagy L.G."/>
            <person name="Kovacs G.M."/>
        </authorList>
    </citation>
    <scope>NUCLEOTIDE SEQUENCE [LARGE SCALE GENOMIC DNA]</scope>
    <source>
        <strain evidence="8 9">DSE2036</strain>
    </source>
</reference>
<evidence type="ECO:0000256" key="4">
    <source>
        <dbReference type="ARBA" id="ARBA00023002"/>
    </source>
</evidence>
<dbReference type="PRINTS" id="PR00463">
    <property type="entry name" value="EP450I"/>
</dbReference>
<keyword evidence="9" id="KW-1185">Reference proteome</keyword>
<evidence type="ECO:0000256" key="2">
    <source>
        <dbReference type="ARBA" id="ARBA00022617"/>
    </source>
</evidence>
<gene>
    <name evidence="8" type="ORF">DM02DRAFT_715564</name>
</gene>
<evidence type="ECO:0000256" key="5">
    <source>
        <dbReference type="ARBA" id="ARBA00023004"/>
    </source>
</evidence>
<protein>
    <submittedName>
        <fullName evidence="8">Cytochrome protein</fullName>
    </submittedName>
</protein>
<keyword evidence="6" id="KW-0503">Monooxygenase</keyword>
<dbReference type="PANTHER" id="PTHR24291">
    <property type="entry name" value="CYTOCHROME P450 FAMILY 4"/>
    <property type="match status" value="1"/>
</dbReference>
<evidence type="ECO:0000313" key="8">
    <source>
        <dbReference type="EMBL" id="PVI05779.1"/>
    </source>
</evidence>
<feature type="binding site" description="axial binding residue" evidence="7">
    <location>
        <position position="405"/>
    </location>
    <ligand>
        <name>heme</name>
        <dbReference type="ChEBI" id="CHEBI:30413"/>
    </ligand>
    <ligandPart>
        <name>Fe</name>
        <dbReference type="ChEBI" id="CHEBI:18248"/>
    </ligandPart>
</feature>
<dbReference type="PANTHER" id="PTHR24291:SF50">
    <property type="entry name" value="BIFUNCTIONAL ALBAFLAVENONE MONOOXYGENASE_TERPENE SYNTHASE"/>
    <property type="match status" value="1"/>
</dbReference>
<dbReference type="AlphaFoldDB" id="A0A2V1E6R3"/>
<comment type="similarity">
    <text evidence="1">Belongs to the cytochrome P450 family.</text>
</comment>
<dbReference type="SUPFAM" id="SSF48264">
    <property type="entry name" value="Cytochrome P450"/>
    <property type="match status" value="1"/>
</dbReference>
<dbReference type="InterPro" id="IPR002401">
    <property type="entry name" value="Cyt_P450_E_grp-I"/>
</dbReference>
<evidence type="ECO:0000256" key="1">
    <source>
        <dbReference type="ARBA" id="ARBA00010617"/>
    </source>
</evidence>
<dbReference type="GO" id="GO:0020037">
    <property type="term" value="F:heme binding"/>
    <property type="evidence" value="ECO:0007669"/>
    <property type="project" value="InterPro"/>
</dbReference>
<dbReference type="PRINTS" id="PR00385">
    <property type="entry name" value="P450"/>
</dbReference>
<evidence type="ECO:0000313" key="9">
    <source>
        <dbReference type="Proteomes" id="UP000244855"/>
    </source>
</evidence>
<organism evidence="8 9">
    <name type="scientific">Periconia macrospinosa</name>
    <dbReference type="NCBI Taxonomy" id="97972"/>
    <lineage>
        <taxon>Eukaryota</taxon>
        <taxon>Fungi</taxon>
        <taxon>Dikarya</taxon>
        <taxon>Ascomycota</taxon>
        <taxon>Pezizomycotina</taxon>
        <taxon>Dothideomycetes</taxon>
        <taxon>Pleosporomycetidae</taxon>
        <taxon>Pleosporales</taxon>
        <taxon>Massarineae</taxon>
        <taxon>Periconiaceae</taxon>
        <taxon>Periconia</taxon>
    </lineage>
</organism>
<comment type="cofactor">
    <cofactor evidence="7">
        <name>heme</name>
        <dbReference type="ChEBI" id="CHEBI:30413"/>
    </cofactor>
</comment>
<accession>A0A2V1E6R3</accession>
<dbReference type="GO" id="GO:0004497">
    <property type="term" value="F:monooxygenase activity"/>
    <property type="evidence" value="ECO:0007669"/>
    <property type="project" value="UniProtKB-KW"/>
</dbReference>
<dbReference type="Gene3D" id="1.10.630.10">
    <property type="entry name" value="Cytochrome P450"/>
    <property type="match status" value="1"/>
</dbReference>
<keyword evidence="3 7" id="KW-0479">Metal-binding</keyword>
<keyword evidence="4" id="KW-0560">Oxidoreductase</keyword>
<dbReference type="GO" id="GO:0005506">
    <property type="term" value="F:iron ion binding"/>
    <property type="evidence" value="ECO:0007669"/>
    <property type="project" value="InterPro"/>
</dbReference>
<dbReference type="InterPro" id="IPR050196">
    <property type="entry name" value="Cytochrome_P450_Monoox"/>
</dbReference>
<dbReference type="InterPro" id="IPR001128">
    <property type="entry name" value="Cyt_P450"/>
</dbReference>
<dbReference type="InterPro" id="IPR036396">
    <property type="entry name" value="Cyt_P450_sf"/>
</dbReference>
<proteinExistence type="inferred from homology"/>
<evidence type="ECO:0000256" key="3">
    <source>
        <dbReference type="ARBA" id="ARBA00022723"/>
    </source>
</evidence>
<dbReference type="OrthoDB" id="10029320at2759"/>
<dbReference type="STRING" id="97972.A0A2V1E6R3"/>